<keyword evidence="3" id="KW-1185">Reference proteome</keyword>
<evidence type="ECO:0000313" key="3">
    <source>
        <dbReference type="Proteomes" id="UP000002051"/>
    </source>
</evidence>
<sequence length="88" mass="10174">MFGTREHTLSSLRVQHGFVLSVFEGLRETIIDFEIKEDVWLGYALPQMVIICGDVLEDDWVIPCSTWPRKLACKDWLNEEDEVTAVMT</sequence>
<proteinExistence type="predicted"/>
<gene>
    <name evidence="1" type="ordered locus">MTR_4g063700</name>
</gene>
<evidence type="ECO:0000313" key="2">
    <source>
        <dbReference type="EnsemblPlants" id="KEH30129"/>
    </source>
</evidence>
<accession>A0A072UK48</accession>
<reference evidence="2" key="3">
    <citation type="submission" date="2015-04" db="UniProtKB">
        <authorList>
            <consortium name="EnsemblPlants"/>
        </authorList>
    </citation>
    <scope>IDENTIFICATION</scope>
    <source>
        <strain evidence="2">cv. Jemalong A17</strain>
    </source>
</reference>
<dbReference type="HOGENOM" id="CLU_2472458_0_0_1"/>
<reference evidence="1 3" key="1">
    <citation type="journal article" date="2011" name="Nature">
        <title>The Medicago genome provides insight into the evolution of rhizobial symbioses.</title>
        <authorList>
            <person name="Young N.D."/>
            <person name="Debelle F."/>
            <person name="Oldroyd G.E."/>
            <person name="Geurts R."/>
            <person name="Cannon S.B."/>
            <person name="Udvardi M.K."/>
            <person name="Benedito V.A."/>
            <person name="Mayer K.F."/>
            <person name="Gouzy J."/>
            <person name="Schoof H."/>
            <person name="Van de Peer Y."/>
            <person name="Proost S."/>
            <person name="Cook D.R."/>
            <person name="Meyers B.C."/>
            <person name="Spannagl M."/>
            <person name="Cheung F."/>
            <person name="De Mita S."/>
            <person name="Krishnakumar V."/>
            <person name="Gundlach H."/>
            <person name="Zhou S."/>
            <person name="Mudge J."/>
            <person name="Bharti A.K."/>
            <person name="Murray J.D."/>
            <person name="Naoumkina M.A."/>
            <person name="Rosen B."/>
            <person name="Silverstein K.A."/>
            <person name="Tang H."/>
            <person name="Rombauts S."/>
            <person name="Zhao P.X."/>
            <person name="Zhou P."/>
            <person name="Barbe V."/>
            <person name="Bardou P."/>
            <person name="Bechner M."/>
            <person name="Bellec A."/>
            <person name="Berger A."/>
            <person name="Berges H."/>
            <person name="Bidwell S."/>
            <person name="Bisseling T."/>
            <person name="Choisne N."/>
            <person name="Couloux A."/>
            <person name="Denny R."/>
            <person name="Deshpande S."/>
            <person name="Dai X."/>
            <person name="Doyle J.J."/>
            <person name="Dudez A.M."/>
            <person name="Farmer A.D."/>
            <person name="Fouteau S."/>
            <person name="Franken C."/>
            <person name="Gibelin C."/>
            <person name="Gish J."/>
            <person name="Goldstein S."/>
            <person name="Gonzalez A.J."/>
            <person name="Green P.J."/>
            <person name="Hallab A."/>
            <person name="Hartog M."/>
            <person name="Hua A."/>
            <person name="Humphray S.J."/>
            <person name="Jeong D.H."/>
            <person name="Jing Y."/>
            <person name="Jocker A."/>
            <person name="Kenton S.M."/>
            <person name="Kim D.J."/>
            <person name="Klee K."/>
            <person name="Lai H."/>
            <person name="Lang C."/>
            <person name="Lin S."/>
            <person name="Macmil S.L."/>
            <person name="Magdelenat G."/>
            <person name="Matthews L."/>
            <person name="McCorrison J."/>
            <person name="Monaghan E.L."/>
            <person name="Mun J.H."/>
            <person name="Najar F.Z."/>
            <person name="Nicholson C."/>
            <person name="Noirot C."/>
            <person name="O'Bleness M."/>
            <person name="Paule C.R."/>
            <person name="Poulain J."/>
            <person name="Prion F."/>
            <person name="Qin B."/>
            <person name="Qu C."/>
            <person name="Retzel E.F."/>
            <person name="Riddle C."/>
            <person name="Sallet E."/>
            <person name="Samain S."/>
            <person name="Samson N."/>
            <person name="Sanders I."/>
            <person name="Saurat O."/>
            <person name="Scarpelli C."/>
            <person name="Schiex T."/>
            <person name="Segurens B."/>
            <person name="Severin A.J."/>
            <person name="Sherrier D.J."/>
            <person name="Shi R."/>
            <person name="Sims S."/>
            <person name="Singer S.R."/>
            <person name="Sinharoy S."/>
            <person name="Sterck L."/>
            <person name="Viollet A."/>
            <person name="Wang B.B."/>
            <person name="Wang K."/>
            <person name="Wang M."/>
            <person name="Wang X."/>
            <person name="Warfsmann J."/>
            <person name="Weissenbach J."/>
            <person name="White D.D."/>
            <person name="White J.D."/>
            <person name="Wiley G.B."/>
            <person name="Wincker P."/>
            <person name="Xing Y."/>
            <person name="Yang L."/>
            <person name="Yao Z."/>
            <person name="Ying F."/>
            <person name="Zhai J."/>
            <person name="Zhou L."/>
            <person name="Zuber A."/>
            <person name="Denarie J."/>
            <person name="Dixon R.A."/>
            <person name="May G.D."/>
            <person name="Schwartz D.C."/>
            <person name="Rogers J."/>
            <person name="Quetier F."/>
            <person name="Town C.D."/>
            <person name="Roe B.A."/>
        </authorList>
    </citation>
    <scope>NUCLEOTIDE SEQUENCE [LARGE SCALE GENOMIC DNA]</scope>
    <source>
        <strain evidence="1">A17</strain>
        <strain evidence="2 3">cv. Jemalong A17</strain>
    </source>
</reference>
<evidence type="ECO:0000313" key="1">
    <source>
        <dbReference type="EMBL" id="KEH30129.1"/>
    </source>
</evidence>
<organism evidence="1 3">
    <name type="scientific">Medicago truncatula</name>
    <name type="common">Barrel medic</name>
    <name type="synonym">Medicago tribuloides</name>
    <dbReference type="NCBI Taxonomy" id="3880"/>
    <lineage>
        <taxon>Eukaryota</taxon>
        <taxon>Viridiplantae</taxon>
        <taxon>Streptophyta</taxon>
        <taxon>Embryophyta</taxon>
        <taxon>Tracheophyta</taxon>
        <taxon>Spermatophyta</taxon>
        <taxon>Magnoliopsida</taxon>
        <taxon>eudicotyledons</taxon>
        <taxon>Gunneridae</taxon>
        <taxon>Pentapetalae</taxon>
        <taxon>rosids</taxon>
        <taxon>fabids</taxon>
        <taxon>Fabales</taxon>
        <taxon>Fabaceae</taxon>
        <taxon>Papilionoideae</taxon>
        <taxon>50 kb inversion clade</taxon>
        <taxon>NPAAA clade</taxon>
        <taxon>Hologalegina</taxon>
        <taxon>IRL clade</taxon>
        <taxon>Trifolieae</taxon>
        <taxon>Medicago</taxon>
    </lineage>
</organism>
<dbReference type="EMBL" id="CM001220">
    <property type="protein sequence ID" value="KEH30129.1"/>
    <property type="molecule type" value="Genomic_DNA"/>
</dbReference>
<reference evidence="1 3" key="2">
    <citation type="journal article" date="2014" name="BMC Genomics">
        <title>An improved genome release (version Mt4.0) for the model legume Medicago truncatula.</title>
        <authorList>
            <person name="Tang H."/>
            <person name="Krishnakumar V."/>
            <person name="Bidwell S."/>
            <person name="Rosen B."/>
            <person name="Chan A."/>
            <person name="Zhou S."/>
            <person name="Gentzbittel L."/>
            <person name="Childs K.L."/>
            <person name="Yandell M."/>
            <person name="Gundlach H."/>
            <person name="Mayer K.F."/>
            <person name="Schwartz D.C."/>
            <person name="Town C.D."/>
        </authorList>
    </citation>
    <scope>GENOME REANNOTATION</scope>
    <source>
        <strain evidence="1">A17</strain>
        <strain evidence="2 3">cv. Jemalong A17</strain>
    </source>
</reference>
<name>A0A072UK48_MEDTR</name>
<protein>
    <submittedName>
        <fullName evidence="1 2">Uncharacterized protein</fullName>
    </submittedName>
</protein>
<dbReference type="Proteomes" id="UP000002051">
    <property type="component" value="Chromosome 4"/>
</dbReference>
<dbReference type="AlphaFoldDB" id="A0A072UK48"/>
<dbReference type="EnsemblPlants" id="KEH30129">
    <property type="protein sequence ID" value="KEH30129"/>
    <property type="gene ID" value="MTR_4g063700"/>
</dbReference>